<dbReference type="GO" id="GO:0008374">
    <property type="term" value="F:O-acyltransferase activity"/>
    <property type="evidence" value="ECO:0007669"/>
    <property type="project" value="InterPro"/>
</dbReference>
<feature type="domain" description="Right handed beta helix" evidence="2">
    <location>
        <begin position="270"/>
        <end position="400"/>
    </location>
</feature>
<name>A0A1G2T0P3_9BACT</name>
<dbReference type="SMART" id="SM00710">
    <property type="entry name" value="PbH1"/>
    <property type="match status" value="6"/>
</dbReference>
<dbReference type="InterPro" id="IPR006626">
    <property type="entry name" value="PbH1"/>
</dbReference>
<dbReference type="GO" id="GO:0006629">
    <property type="term" value="P:lipid metabolic process"/>
    <property type="evidence" value="ECO:0007669"/>
    <property type="project" value="InterPro"/>
</dbReference>
<dbReference type="Pfam" id="PF13229">
    <property type="entry name" value="Beta_helix"/>
    <property type="match status" value="1"/>
</dbReference>
<protein>
    <recommendedName>
        <fullName evidence="2">Right handed beta helix domain-containing protein</fullName>
    </recommendedName>
</protein>
<dbReference type="Proteomes" id="UP000178107">
    <property type="component" value="Unassembled WGS sequence"/>
</dbReference>
<dbReference type="PANTHER" id="PTHR11440">
    <property type="entry name" value="LECITHIN-CHOLESTEROL ACYLTRANSFERASE-RELATED"/>
    <property type="match status" value="1"/>
</dbReference>
<dbReference type="AlphaFoldDB" id="A0A1G2T0P3"/>
<dbReference type="Gene3D" id="2.160.20.10">
    <property type="entry name" value="Single-stranded right-handed beta-helix, Pectin lyase-like"/>
    <property type="match status" value="1"/>
</dbReference>
<dbReference type="InterPro" id="IPR039448">
    <property type="entry name" value="Beta_helix"/>
</dbReference>
<proteinExistence type="predicted"/>
<evidence type="ECO:0000313" key="4">
    <source>
        <dbReference type="Proteomes" id="UP000178107"/>
    </source>
</evidence>
<dbReference type="EMBL" id="MHVH01000001">
    <property type="protein sequence ID" value="OHA90794.1"/>
    <property type="molecule type" value="Genomic_DNA"/>
</dbReference>
<gene>
    <name evidence="3" type="ORF">A2838_03275</name>
</gene>
<dbReference type="InterPro" id="IPR003386">
    <property type="entry name" value="LACT/PDAT_acylTrfase"/>
</dbReference>
<accession>A0A1G2T0P3</accession>
<dbReference type="InterPro" id="IPR029058">
    <property type="entry name" value="AB_hydrolase_fold"/>
</dbReference>
<dbReference type="InterPro" id="IPR011050">
    <property type="entry name" value="Pectin_lyase_fold/virulence"/>
</dbReference>
<feature type="region of interest" description="Disordered" evidence="1">
    <location>
        <begin position="1149"/>
        <end position="1168"/>
    </location>
</feature>
<dbReference type="InterPro" id="IPR012334">
    <property type="entry name" value="Pectin_lyas_fold"/>
</dbReference>
<dbReference type="Gene3D" id="3.40.50.1820">
    <property type="entry name" value="alpha/beta hydrolase"/>
    <property type="match status" value="1"/>
</dbReference>
<dbReference type="Pfam" id="PF02450">
    <property type="entry name" value="LCAT"/>
    <property type="match status" value="1"/>
</dbReference>
<evidence type="ECO:0000256" key="1">
    <source>
        <dbReference type="SAM" id="MobiDB-lite"/>
    </source>
</evidence>
<dbReference type="SUPFAM" id="SSF53474">
    <property type="entry name" value="alpha/beta-Hydrolases"/>
    <property type="match status" value="1"/>
</dbReference>
<organism evidence="3 4">
    <name type="scientific">Candidatus Zambryskibacteria bacterium RIFCSPHIGHO2_01_FULL_46_25</name>
    <dbReference type="NCBI Taxonomy" id="1802738"/>
    <lineage>
        <taxon>Bacteria</taxon>
        <taxon>Candidatus Zambryskiibacteriota</taxon>
    </lineage>
</organism>
<comment type="caution">
    <text evidence="3">The sequence shown here is derived from an EMBL/GenBank/DDBJ whole genome shotgun (WGS) entry which is preliminary data.</text>
</comment>
<evidence type="ECO:0000313" key="3">
    <source>
        <dbReference type="EMBL" id="OHA90794.1"/>
    </source>
</evidence>
<reference evidence="3 4" key="1">
    <citation type="journal article" date="2016" name="Nat. Commun.">
        <title>Thousands of microbial genomes shed light on interconnected biogeochemical processes in an aquifer system.</title>
        <authorList>
            <person name="Anantharaman K."/>
            <person name="Brown C.T."/>
            <person name="Hug L.A."/>
            <person name="Sharon I."/>
            <person name="Castelle C.J."/>
            <person name="Probst A.J."/>
            <person name="Thomas B.C."/>
            <person name="Singh A."/>
            <person name="Wilkins M.J."/>
            <person name="Karaoz U."/>
            <person name="Brodie E.L."/>
            <person name="Williams K.H."/>
            <person name="Hubbard S.S."/>
            <person name="Banfield J.F."/>
        </authorList>
    </citation>
    <scope>NUCLEOTIDE SEQUENCE [LARGE SCALE GENOMIC DNA]</scope>
</reference>
<dbReference type="SUPFAM" id="SSF51126">
    <property type="entry name" value="Pectin lyase-like"/>
    <property type="match status" value="1"/>
</dbReference>
<evidence type="ECO:0000259" key="2">
    <source>
        <dbReference type="Pfam" id="PF13229"/>
    </source>
</evidence>
<sequence>MKKLFLITLLISLPLISHANIIINEIMYDLPEPGVDEGHEWIEVRNDGPARTLSSHRLFEDGTSHGIAHIQGGDIMLTGEYAVIADDSSQFLIDYPSYSGRLFDSSWNSLSNDGETISITLSDFTTDTVTYASSTGATGDGNSLQRQTDDTWLATTPTPGVANIIESASSSPTVSISGIISADTTWSPGEGVYILENTVTVSASTTLTIEPGTIVKARHGGAGILVVEGNLVATGMAENKIYFTSLLDDSLGGDSDGIEGAVGAVKDWRGIHFKPGSSGNLNYVTLRYAGYVGAGAQSGIENEGGTIQINHSTITDNYIRGIYNGSGTIIVADSVLQNQQYGIQVMAGDVTINNSTITNNSIFGFDAYGVNSLTLLNNNFSNNTKTGRVGAGAIFNHSGNTSYDTTNRGFEITGIVQGDVSWHSSDLPLIIADSNIVWIGASSTLNISPGSIIKFGTAGQMIVEGSLVINGTESAKVYLTSLKDDSIGGDTNNDGVVSAPAPMDWNGVEFKSGSTGNISYAVMQYAGGFNGISRAVIYNLGGNLTFNNIKFSNNYANDIYQNAGSAVITHSQFSTSTTYAIFNAGTDVVDARENWWGSNAGPTIPSQPIGPNPRITENVLYEPWIGRDPSLPNPVIIVPGILSSQLVNAVNSEVWPAGVLLLSPLDLHLNQLSLLEDGVTPSSDIQVGNLIDSIGDSDFFLGLSNLIESQGYQENSDLFMFPYDWRLDLQILALGLKEKIEQIKVLTGAEKVDLVAHSMGGLLVKKYLKDYGGDSVDVFLDIGTPHTGSPKAFKILNYGDNLDATFFFKLLGLDGDRVKIISQNMPSIYQLLPSRNYFDDTQYYVSDMTNGTNRLDYEETKDYLKSQGRNNTLVDRADEFHQEIDNLNPADYGVRTYNFVGCGTPTIGQFYILEDGVHPIYNIRMINGDGTVPLKSAEAITASSTYYVRSAQHAIMPSTSGVRDLIAEILTSTSTQSLDISAYSNIATDSTGCTIPDGRIVSFHSPIDLHIYDSSGNHAGPDGNGDIENDISGVVYEVIDGNKFAYLPVGTDYTVKGSATSEGSFDARIQEVVDGEVATTTIFADIPLSSTTQAQFDLNSNIPSQIYLDSGNDGVFESSYVVSTTTQGFLESTGKISVIVETAVTETSDRANSKPAVQSREQEATSSPEVLGVATTTPIIETAPVAAVSQLPLSGEEENVIEKPATENTATVYKSLTQKVGGVFKKLWSWIKSRL</sequence>